<dbReference type="Proteomes" id="UP000271573">
    <property type="component" value="Chromosome"/>
</dbReference>
<proteinExistence type="predicted"/>
<sequence length="185" mass="20148">MIIEEVQIADSADAWQALGFAIEGDVCQVGTVRLRFGGDGTGITGWTVVDAEAPDRAPAHPNHVTQIDHVVLMSTDLVRTAQRLRDAYGLEVLRERDAGAFRQLFLRLGEVILEVIGPHEPASGDDSFWGITFRVDDIDALALHLGDRVGRIKDAVQPGRRITTLRGESIGISPAIAFMSPRPQD</sequence>
<dbReference type="InterPro" id="IPR029068">
    <property type="entry name" value="Glyas_Bleomycin-R_OHBP_Dase"/>
</dbReference>
<name>A0A3G9IJV4_9ACTN</name>
<dbReference type="OrthoDB" id="5181113at2"/>
<organism evidence="2 3">
    <name type="scientific">Nocardioides baekrokdamisoli</name>
    <dbReference type="NCBI Taxonomy" id="1804624"/>
    <lineage>
        <taxon>Bacteria</taxon>
        <taxon>Bacillati</taxon>
        <taxon>Actinomycetota</taxon>
        <taxon>Actinomycetes</taxon>
        <taxon>Propionibacteriales</taxon>
        <taxon>Nocardioidaceae</taxon>
        <taxon>Nocardioides</taxon>
    </lineage>
</organism>
<evidence type="ECO:0000313" key="3">
    <source>
        <dbReference type="Proteomes" id="UP000271573"/>
    </source>
</evidence>
<evidence type="ECO:0000313" key="2">
    <source>
        <dbReference type="EMBL" id="BBH18452.1"/>
    </source>
</evidence>
<dbReference type="PROSITE" id="PS51819">
    <property type="entry name" value="VOC"/>
    <property type="match status" value="1"/>
</dbReference>
<dbReference type="SUPFAM" id="SSF54593">
    <property type="entry name" value="Glyoxalase/Bleomycin resistance protein/Dihydroxybiphenyl dioxygenase"/>
    <property type="match status" value="1"/>
</dbReference>
<protein>
    <recommendedName>
        <fullName evidence="1">VOC domain-containing protein</fullName>
    </recommendedName>
</protein>
<accession>A0A3G9IJV4</accession>
<evidence type="ECO:0000259" key="1">
    <source>
        <dbReference type="PROSITE" id="PS51819"/>
    </source>
</evidence>
<dbReference type="EMBL" id="AP019307">
    <property type="protein sequence ID" value="BBH18452.1"/>
    <property type="molecule type" value="Genomic_DNA"/>
</dbReference>
<dbReference type="RefSeq" id="WP_125569754.1">
    <property type="nucleotide sequence ID" value="NZ_AP019307.1"/>
</dbReference>
<dbReference type="KEGG" id="nbe:Back2_27390"/>
<dbReference type="AlphaFoldDB" id="A0A3G9IJV4"/>
<feature type="domain" description="VOC" evidence="1">
    <location>
        <begin position="66"/>
        <end position="185"/>
    </location>
</feature>
<reference evidence="2 3" key="1">
    <citation type="submission" date="2018-11" db="EMBL/GenBank/DDBJ databases">
        <title>Complete genome sequence of Nocardioides baekrokdamisoli strain KCTC 39748.</title>
        <authorList>
            <person name="Kang S.W."/>
            <person name="Lee K.C."/>
            <person name="Kim K.K."/>
            <person name="Kim J.S."/>
            <person name="Kim D.S."/>
            <person name="Ko S.H."/>
            <person name="Yang S.H."/>
            <person name="Shin Y.K."/>
            <person name="Lee J.S."/>
        </authorList>
    </citation>
    <scope>NUCLEOTIDE SEQUENCE [LARGE SCALE GENOMIC DNA]</scope>
    <source>
        <strain evidence="2 3">KCTC 39748</strain>
    </source>
</reference>
<dbReference type="Gene3D" id="3.10.180.10">
    <property type="entry name" value="2,3-Dihydroxybiphenyl 1,2-Dioxygenase, domain 1"/>
    <property type="match status" value="1"/>
</dbReference>
<dbReference type="InterPro" id="IPR037523">
    <property type="entry name" value="VOC_core"/>
</dbReference>
<keyword evidence="3" id="KW-1185">Reference proteome</keyword>
<gene>
    <name evidence="2" type="ORF">Back2_27390</name>
</gene>